<evidence type="ECO:0000259" key="2">
    <source>
        <dbReference type="Pfam" id="PF00534"/>
    </source>
</evidence>
<evidence type="ECO:0000259" key="3">
    <source>
        <dbReference type="Pfam" id="PF13439"/>
    </source>
</evidence>
<dbReference type="CDD" id="cd03809">
    <property type="entry name" value="GT4_MtfB-like"/>
    <property type="match status" value="1"/>
</dbReference>
<dbReference type="RefSeq" id="WP_084444866.1">
    <property type="nucleotide sequence ID" value="NZ_FWWW01000062.1"/>
</dbReference>
<dbReference type="InterPro" id="IPR028098">
    <property type="entry name" value="Glyco_trans_4-like_N"/>
</dbReference>
<proteinExistence type="predicted"/>
<dbReference type="GO" id="GO:0009103">
    <property type="term" value="P:lipopolysaccharide biosynthetic process"/>
    <property type="evidence" value="ECO:0007669"/>
    <property type="project" value="TreeGrafter"/>
</dbReference>
<evidence type="ECO:0000313" key="5">
    <source>
        <dbReference type="Proteomes" id="UP000192266"/>
    </source>
</evidence>
<keyword evidence="1 4" id="KW-0808">Transferase</keyword>
<dbReference type="PANTHER" id="PTHR46401:SF2">
    <property type="entry name" value="GLYCOSYLTRANSFERASE WBBK-RELATED"/>
    <property type="match status" value="1"/>
</dbReference>
<dbReference type="Gene3D" id="3.40.50.2000">
    <property type="entry name" value="Glycogen Phosphorylase B"/>
    <property type="match status" value="2"/>
</dbReference>
<accession>A0A1W1VIT1</accession>
<gene>
    <name evidence="4" type="ORF">SAMN00120144_2919</name>
</gene>
<keyword evidence="5" id="KW-1185">Reference proteome</keyword>
<dbReference type="Pfam" id="PF13439">
    <property type="entry name" value="Glyco_transf_4"/>
    <property type="match status" value="1"/>
</dbReference>
<dbReference type="Pfam" id="PF00534">
    <property type="entry name" value="Glycos_transf_1"/>
    <property type="match status" value="1"/>
</dbReference>
<dbReference type="OrthoDB" id="9801609at2"/>
<dbReference type="EMBL" id="FWWW01000062">
    <property type="protein sequence ID" value="SMB93236.1"/>
    <property type="molecule type" value="Genomic_DNA"/>
</dbReference>
<protein>
    <submittedName>
        <fullName evidence="4">Glycosyl transferase group 1</fullName>
    </submittedName>
</protein>
<evidence type="ECO:0000256" key="1">
    <source>
        <dbReference type="ARBA" id="ARBA00022679"/>
    </source>
</evidence>
<feature type="domain" description="Glycosyl transferase family 1" evidence="2">
    <location>
        <begin position="197"/>
        <end position="356"/>
    </location>
</feature>
<name>A0A1W1VIT1_9BACT</name>
<feature type="domain" description="Glycosyltransferase subfamily 4-like N-terminal" evidence="3">
    <location>
        <begin position="23"/>
        <end position="177"/>
    </location>
</feature>
<dbReference type="InterPro" id="IPR001296">
    <property type="entry name" value="Glyco_trans_1"/>
</dbReference>
<dbReference type="GO" id="GO:0016757">
    <property type="term" value="F:glycosyltransferase activity"/>
    <property type="evidence" value="ECO:0007669"/>
    <property type="project" value="InterPro"/>
</dbReference>
<sequence>MPPSPLNIAVNTRFLLPGGALEGIGRFTYETLSRLVHQHPEYTFHFLFDRPYDARYVFAANVVPHVLAPPARHPLLFVAWFEGAVAAWLRRHKPAVFLSTDGFTTLATSVPRVTVVHDLAFEHFPQDVGWLVRRYYHFFMPRFVWASARVVAVSEATKQDLMRTYGLAADRIRVIYNAPGGNFAPQTAIEQAATRAKFSQNQPYILFVGALQPRKNLVNLLRAFDAFKTRTGSATQLLIAGRQAWKASPIFEVYQQMRHREAVQLTGRVSDAELVQLYAAARGCAYVPYFEGFGIPIVEAQASGCPVITSNVSSMPEVAGPGGALLVNPFDVADISEALEQLDTNPELRQRLIARGLENVQRFSWERSAEQLWSCLEEVAKLAT</sequence>
<organism evidence="4 5">
    <name type="scientific">Hymenobacter roseosalivarius DSM 11622</name>
    <dbReference type="NCBI Taxonomy" id="645990"/>
    <lineage>
        <taxon>Bacteria</taxon>
        <taxon>Pseudomonadati</taxon>
        <taxon>Bacteroidota</taxon>
        <taxon>Cytophagia</taxon>
        <taxon>Cytophagales</taxon>
        <taxon>Hymenobacteraceae</taxon>
        <taxon>Hymenobacter</taxon>
    </lineage>
</organism>
<dbReference type="STRING" id="645990.SAMN00120144_2919"/>
<dbReference type="PANTHER" id="PTHR46401">
    <property type="entry name" value="GLYCOSYLTRANSFERASE WBBK-RELATED"/>
    <property type="match status" value="1"/>
</dbReference>
<dbReference type="SUPFAM" id="SSF53756">
    <property type="entry name" value="UDP-Glycosyltransferase/glycogen phosphorylase"/>
    <property type="match status" value="1"/>
</dbReference>
<evidence type="ECO:0000313" key="4">
    <source>
        <dbReference type="EMBL" id="SMB93236.1"/>
    </source>
</evidence>
<dbReference type="AlphaFoldDB" id="A0A1W1VIT1"/>
<dbReference type="Proteomes" id="UP000192266">
    <property type="component" value="Unassembled WGS sequence"/>
</dbReference>
<reference evidence="4 5" key="1">
    <citation type="submission" date="2017-04" db="EMBL/GenBank/DDBJ databases">
        <authorList>
            <person name="Afonso C.L."/>
            <person name="Miller P.J."/>
            <person name="Scott M.A."/>
            <person name="Spackman E."/>
            <person name="Goraichik I."/>
            <person name="Dimitrov K.M."/>
            <person name="Suarez D.L."/>
            <person name="Swayne D.E."/>
        </authorList>
    </citation>
    <scope>NUCLEOTIDE SEQUENCE [LARGE SCALE GENOMIC DNA]</scope>
    <source>
        <strain evidence="4 5">DSM 11622</strain>
    </source>
</reference>